<dbReference type="EMBL" id="MU251250">
    <property type="protein sequence ID" value="KAG9255816.1"/>
    <property type="molecule type" value="Genomic_DNA"/>
</dbReference>
<organism evidence="2 3">
    <name type="scientific">Emericellopsis atlantica</name>
    <dbReference type="NCBI Taxonomy" id="2614577"/>
    <lineage>
        <taxon>Eukaryota</taxon>
        <taxon>Fungi</taxon>
        <taxon>Dikarya</taxon>
        <taxon>Ascomycota</taxon>
        <taxon>Pezizomycotina</taxon>
        <taxon>Sordariomycetes</taxon>
        <taxon>Hypocreomycetidae</taxon>
        <taxon>Hypocreales</taxon>
        <taxon>Bionectriaceae</taxon>
        <taxon>Emericellopsis</taxon>
    </lineage>
</organism>
<evidence type="ECO:0000313" key="3">
    <source>
        <dbReference type="Proteomes" id="UP000887229"/>
    </source>
</evidence>
<feature type="compositionally biased region" description="Polar residues" evidence="1">
    <location>
        <begin position="232"/>
        <end position="242"/>
    </location>
</feature>
<dbReference type="Proteomes" id="UP000887229">
    <property type="component" value="Unassembled WGS sequence"/>
</dbReference>
<feature type="compositionally biased region" description="Low complexity" evidence="1">
    <location>
        <begin position="73"/>
        <end position="90"/>
    </location>
</feature>
<reference evidence="2" key="1">
    <citation type="journal article" date="2021" name="IMA Fungus">
        <title>Genomic characterization of three marine fungi, including Emericellopsis atlantica sp. nov. with signatures of a generalist lifestyle and marine biomass degradation.</title>
        <authorList>
            <person name="Hagestad O.C."/>
            <person name="Hou L."/>
            <person name="Andersen J.H."/>
            <person name="Hansen E.H."/>
            <person name="Altermark B."/>
            <person name="Li C."/>
            <person name="Kuhnert E."/>
            <person name="Cox R.J."/>
            <person name="Crous P.W."/>
            <person name="Spatafora J.W."/>
            <person name="Lail K."/>
            <person name="Amirebrahimi M."/>
            <person name="Lipzen A."/>
            <person name="Pangilinan J."/>
            <person name="Andreopoulos W."/>
            <person name="Hayes R.D."/>
            <person name="Ng V."/>
            <person name="Grigoriev I.V."/>
            <person name="Jackson S.A."/>
            <person name="Sutton T.D.S."/>
            <person name="Dobson A.D.W."/>
            <person name="Rama T."/>
        </authorList>
    </citation>
    <scope>NUCLEOTIDE SEQUENCE</scope>
    <source>
        <strain evidence="2">TS7</strain>
    </source>
</reference>
<accession>A0A9P7ZQ71</accession>
<feature type="compositionally biased region" description="Polar residues" evidence="1">
    <location>
        <begin position="417"/>
        <end position="426"/>
    </location>
</feature>
<feature type="region of interest" description="Disordered" evidence="1">
    <location>
        <begin position="301"/>
        <end position="426"/>
    </location>
</feature>
<feature type="compositionally biased region" description="Pro residues" evidence="1">
    <location>
        <begin position="1"/>
        <end position="19"/>
    </location>
</feature>
<name>A0A9P7ZQ71_9HYPO</name>
<evidence type="ECO:0000313" key="2">
    <source>
        <dbReference type="EMBL" id="KAG9255816.1"/>
    </source>
</evidence>
<feature type="compositionally biased region" description="Polar residues" evidence="1">
    <location>
        <begin position="36"/>
        <end position="57"/>
    </location>
</feature>
<feature type="region of interest" description="Disordered" evidence="1">
    <location>
        <begin position="1"/>
        <end position="111"/>
    </location>
</feature>
<dbReference type="OrthoDB" id="5408998at2759"/>
<dbReference type="GeneID" id="70295800"/>
<comment type="caution">
    <text evidence="2">The sequence shown here is derived from an EMBL/GenBank/DDBJ whole genome shotgun (WGS) entry which is preliminary data.</text>
</comment>
<sequence>MSGSRNPPPPGSDEPPPPYVESSAPLHSNDIPLPSSPVSNVQSTNLPPSYPQPQQAPGYQLPEQHRQPPATGPSHQPTPQASQSPQSSAQYFASRTSTSPQPLRHPLQIRPNTIRADIPYPRNWAPSHDVSLQDWTTFIGFLIPDDAVVPDAKRLSPERKTAVERVISEWNDGFFGPRGVNIVLDEEGGMHADSGFSDMPTMASNHAGPSPGPSSAGPNPAATGSLHHAPSVGSSSGYRLPQSSRDRIMGMLKSKASERDVSFDPQGIRVGSKFSLNAGGLKIGKFKMDQQGMEYGGRPIGPTVPPSSAYGRGNAHSGYPGAGYGPQGPGGRGYESARPGGRGHGPPPTGYRPPEMHGHGRFGPSVGLDTPSPGYGAPPPPNGHQGGPPSPGGMGGYYMPPSGPPPGTPPPAHAGQQTGTLPASQP</sequence>
<feature type="compositionally biased region" description="Polar residues" evidence="1">
    <location>
        <begin position="91"/>
        <end position="101"/>
    </location>
</feature>
<evidence type="ECO:0000256" key="1">
    <source>
        <dbReference type="SAM" id="MobiDB-lite"/>
    </source>
</evidence>
<protein>
    <submittedName>
        <fullName evidence="2">Uncharacterized protein</fullName>
    </submittedName>
</protein>
<feature type="region of interest" description="Disordered" evidence="1">
    <location>
        <begin position="192"/>
        <end position="242"/>
    </location>
</feature>
<gene>
    <name evidence="2" type="ORF">F5Z01DRAFT_673107</name>
</gene>
<proteinExistence type="predicted"/>
<dbReference type="AlphaFoldDB" id="A0A9P7ZQ71"/>
<keyword evidence="3" id="KW-1185">Reference proteome</keyword>
<feature type="compositionally biased region" description="Gly residues" evidence="1">
    <location>
        <begin position="320"/>
        <end position="333"/>
    </location>
</feature>
<feature type="compositionally biased region" description="Low complexity" evidence="1">
    <location>
        <begin position="203"/>
        <end position="225"/>
    </location>
</feature>
<dbReference type="RefSeq" id="XP_046119740.1">
    <property type="nucleotide sequence ID" value="XM_046264897.1"/>
</dbReference>
<feature type="compositionally biased region" description="Pro residues" evidence="1">
    <location>
        <begin position="401"/>
        <end position="412"/>
    </location>
</feature>